<dbReference type="Gene3D" id="3.40.50.850">
    <property type="entry name" value="Isochorismatase-like"/>
    <property type="match status" value="1"/>
</dbReference>
<accession>A0A133UMP7</accession>
<dbReference type="PANTHER" id="PTHR43540:SF6">
    <property type="entry name" value="ISOCHORISMATASE-LIKE DOMAIN-CONTAINING PROTEIN"/>
    <property type="match status" value="1"/>
</dbReference>
<dbReference type="SUPFAM" id="SSF52499">
    <property type="entry name" value="Isochorismatase-like hydrolases"/>
    <property type="match status" value="1"/>
</dbReference>
<gene>
    <name evidence="3" type="ORF">AKJ36_00480</name>
</gene>
<proteinExistence type="predicted"/>
<dbReference type="InterPro" id="IPR036380">
    <property type="entry name" value="Isochorismatase-like_sf"/>
</dbReference>
<dbReference type="EMBL" id="LHXQ01000003">
    <property type="protein sequence ID" value="KXA95473.1"/>
    <property type="molecule type" value="Genomic_DNA"/>
</dbReference>
<dbReference type="InterPro" id="IPR000868">
    <property type="entry name" value="Isochorismatase-like_dom"/>
</dbReference>
<feature type="domain" description="Isochorismatase-like" evidence="2">
    <location>
        <begin position="4"/>
        <end position="170"/>
    </location>
</feature>
<evidence type="ECO:0000259" key="2">
    <source>
        <dbReference type="Pfam" id="PF00857"/>
    </source>
</evidence>
<comment type="caution">
    <text evidence="3">The sequence shown here is derived from an EMBL/GenBank/DDBJ whole genome shotgun (WGS) entry which is preliminary data.</text>
</comment>
<dbReference type="Pfam" id="PF00857">
    <property type="entry name" value="Isochorismatase"/>
    <property type="match status" value="1"/>
</dbReference>
<evidence type="ECO:0000256" key="1">
    <source>
        <dbReference type="ARBA" id="ARBA00022801"/>
    </source>
</evidence>
<evidence type="ECO:0000313" key="3">
    <source>
        <dbReference type="EMBL" id="KXA95473.1"/>
    </source>
</evidence>
<dbReference type="InterPro" id="IPR050272">
    <property type="entry name" value="Isochorismatase-like_hydrls"/>
</dbReference>
<protein>
    <recommendedName>
        <fullName evidence="2">Isochorismatase-like domain-containing protein</fullName>
    </recommendedName>
</protein>
<dbReference type="PANTHER" id="PTHR43540">
    <property type="entry name" value="PEROXYUREIDOACRYLATE/UREIDOACRYLATE AMIDOHYDROLASE-RELATED"/>
    <property type="match status" value="1"/>
</dbReference>
<keyword evidence="4" id="KW-1185">Reference proteome</keyword>
<reference evidence="3 4" key="1">
    <citation type="journal article" date="2016" name="Sci. Rep.">
        <title>Metabolic traits of an uncultured archaeal lineage -MSBL1- from brine pools of the Red Sea.</title>
        <authorList>
            <person name="Mwirichia R."/>
            <person name="Alam I."/>
            <person name="Rashid M."/>
            <person name="Vinu M."/>
            <person name="Ba-Alawi W."/>
            <person name="Anthony Kamau A."/>
            <person name="Kamanda Ngugi D."/>
            <person name="Goker M."/>
            <person name="Klenk H.P."/>
            <person name="Bajic V."/>
            <person name="Stingl U."/>
        </authorList>
    </citation>
    <scope>NUCLEOTIDE SEQUENCE [LARGE SCALE GENOMIC DNA]</scope>
    <source>
        <strain evidence="3">SCGC-AAA259I07</strain>
    </source>
</reference>
<name>A0A133UMP7_9EURY</name>
<dbReference type="GO" id="GO:0016787">
    <property type="term" value="F:hydrolase activity"/>
    <property type="evidence" value="ECO:0007669"/>
    <property type="project" value="UniProtKB-KW"/>
</dbReference>
<dbReference type="AlphaFoldDB" id="A0A133UMP7"/>
<evidence type="ECO:0000313" key="4">
    <source>
        <dbReference type="Proteomes" id="UP000070155"/>
    </source>
</evidence>
<sequence>MSLAVLVIDMIEDFVWGEFENERAEEIIPNTKEMVEAARAADKPVIYISDSHSEEDREFSIWGKHAVSGSEGAEIVSELEPEEEDYTLEKSKYSAFYDTGLDSLLEELVIDEVVLTGVLTHICIQHTAADAFYRGYDITVPLGCVEDVSDEKNEKALEFIEENYGAKIIDFKDLIESW</sequence>
<keyword evidence="1" id="KW-0378">Hydrolase</keyword>
<dbReference type="Proteomes" id="UP000070155">
    <property type="component" value="Unassembled WGS sequence"/>
</dbReference>
<dbReference type="CDD" id="cd00431">
    <property type="entry name" value="cysteine_hydrolases"/>
    <property type="match status" value="1"/>
</dbReference>
<organism evidence="3 4">
    <name type="scientific">candidate division MSBL1 archaeon SCGC-AAA259I07</name>
    <dbReference type="NCBI Taxonomy" id="1698266"/>
    <lineage>
        <taxon>Archaea</taxon>
        <taxon>Methanobacteriati</taxon>
        <taxon>Methanobacteriota</taxon>
        <taxon>candidate division MSBL1</taxon>
    </lineage>
</organism>